<dbReference type="SUPFAM" id="SSF52129">
    <property type="entry name" value="Caspase-like"/>
    <property type="match status" value="1"/>
</dbReference>
<dbReference type="InterPro" id="IPR015917">
    <property type="entry name" value="Pept_C14A"/>
</dbReference>
<dbReference type="InterPro" id="IPR029030">
    <property type="entry name" value="Caspase-like_dom_sf"/>
</dbReference>
<proteinExistence type="inferred from homology"/>
<dbReference type="AlphaFoldDB" id="A0AAW2HK84"/>
<evidence type="ECO:0000313" key="5">
    <source>
        <dbReference type="EMBL" id="KAL0269913.1"/>
    </source>
</evidence>
<dbReference type="PROSITE" id="PS50208">
    <property type="entry name" value="CASPASE_P20"/>
    <property type="match status" value="1"/>
</dbReference>
<dbReference type="CDD" id="cd00032">
    <property type="entry name" value="CASc"/>
    <property type="match status" value="1"/>
</dbReference>
<feature type="domain" description="Caspase family p10" evidence="3">
    <location>
        <begin position="230"/>
        <end position="323"/>
    </location>
</feature>
<dbReference type="InterPro" id="IPR002138">
    <property type="entry name" value="Pept_C14_p10"/>
</dbReference>
<name>A0AAW2HK84_9NEOP</name>
<dbReference type="InterPro" id="IPR001309">
    <property type="entry name" value="Pept_C14_p20"/>
</dbReference>
<dbReference type="GO" id="GO:0005737">
    <property type="term" value="C:cytoplasm"/>
    <property type="evidence" value="ECO:0007669"/>
    <property type="project" value="TreeGrafter"/>
</dbReference>
<dbReference type="PANTHER" id="PTHR10454">
    <property type="entry name" value="CASPASE"/>
    <property type="match status" value="1"/>
</dbReference>
<dbReference type="Pfam" id="PF00656">
    <property type="entry name" value="Peptidase_C14"/>
    <property type="match status" value="1"/>
</dbReference>
<evidence type="ECO:0000256" key="1">
    <source>
        <dbReference type="ARBA" id="ARBA00010134"/>
    </source>
</evidence>
<protein>
    <submittedName>
        <fullName evidence="5">Uncharacterized protein</fullName>
    </submittedName>
</protein>
<dbReference type="PRINTS" id="PR00376">
    <property type="entry name" value="IL1BCENZYME"/>
</dbReference>
<dbReference type="SMART" id="SM00115">
    <property type="entry name" value="CASc"/>
    <property type="match status" value="1"/>
</dbReference>
<dbReference type="GO" id="GO:0004197">
    <property type="term" value="F:cysteine-type endopeptidase activity"/>
    <property type="evidence" value="ECO:0007669"/>
    <property type="project" value="InterPro"/>
</dbReference>
<dbReference type="GO" id="GO:0006915">
    <property type="term" value="P:apoptotic process"/>
    <property type="evidence" value="ECO:0007669"/>
    <property type="project" value="TreeGrafter"/>
</dbReference>
<organism evidence="5">
    <name type="scientific">Menopon gallinae</name>
    <name type="common">poultry shaft louse</name>
    <dbReference type="NCBI Taxonomy" id="328185"/>
    <lineage>
        <taxon>Eukaryota</taxon>
        <taxon>Metazoa</taxon>
        <taxon>Ecdysozoa</taxon>
        <taxon>Arthropoda</taxon>
        <taxon>Hexapoda</taxon>
        <taxon>Insecta</taxon>
        <taxon>Pterygota</taxon>
        <taxon>Neoptera</taxon>
        <taxon>Paraneoptera</taxon>
        <taxon>Psocodea</taxon>
        <taxon>Troctomorpha</taxon>
        <taxon>Phthiraptera</taxon>
        <taxon>Amblycera</taxon>
        <taxon>Menoponidae</taxon>
        <taxon>Menopon</taxon>
    </lineage>
</organism>
<evidence type="ECO:0000259" key="3">
    <source>
        <dbReference type="PROSITE" id="PS50207"/>
    </source>
</evidence>
<accession>A0AAW2HK84</accession>
<gene>
    <name evidence="5" type="ORF">PYX00_007492</name>
</gene>
<dbReference type="InterPro" id="IPR002398">
    <property type="entry name" value="Pept_C14"/>
</dbReference>
<comment type="similarity">
    <text evidence="1 2">Belongs to the peptidase C14A family.</text>
</comment>
<dbReference type="InterPro" id="IPR011600">
    <property type="entry name" value="Pept_C14_caspase"/>
</dbReference>
<dbReference type="EMBL" id="JARGDH010000004">
    <property type="protein sequence ID" value="KAL0269913.1"/>
    <property type="molecule type" value="Genomic_DNA"/>
</dbReference>
<dbReference type="GO" id="GO:0043525">
    <property type="term" value="P:positive regulation of neuron apoptotic process"/>
    <property type="evidence" value="ECO:0007669"/>
    <property type="project" value="TreeGrafter"/>
</dbReference>
<dbReference type="PROSITE" id="PS50207">
    <property type="entry name" value="CASPASE_P10"/>
    <property type="match status" value="1"/>
</dbReference>
<dbReference type="PANTHER" id="PTHR10454:SF232">
    <property type="entry name" value="AT03047P-RELATED"/>
    <property type="match status" value="1"/>
</dbReference>
<dbReference type="Gene3D" id="3.40.50.1460">
    <property type="match status" value="1"/>
</dbReference>
<evidence type="ECO:0000259" key="4">
    <source>
        <dbReference type="PROSITE" id="PS50208"/>
    </source>
</evidence>
<feature type="domain" description="Caspase family p20" evidence="4">
    <location>
        <begin position="77"/>
        <end position="202"/>
    </location>
</feature>
<dbReference type="GO" id="GO:0006508">
    <property type="term" value="P:proteolysis"/>
    <property type="evidence" value="ECO:0007669"/>
    <property type="project" value="InterPro"/>
</dbReference>
<comment type="caution">
    <text evidence="5">The sequence shown here is derived from an EMBL/GenBank/DDBJ whole genome shotgun (WGS) entry which is preliminary data.</text>
</comment>
<evidence type="ECO:0000256" key="2">
    <source>
        <dbReference type="RuleBase" id="RU003971"/>
    </source>
</evidence>
<reference evidence="5" key="1">
    <citation type="journal article" date="2024" name="Gigascience">
        <title>Chromosome-level genome of the poultry shaft louse Menopon gallinae provides insight into the host-switching and adaptive evolution of parasitic lice.</title>
        <authorList>
            <person name="Xu Y."/>
            <person name="Ma L."/>
            <person name="Liu S."/>
            <person name="Liang Y."/>
            <person name="Liu Q."/>
            <person name="He Z."/>
            <person name="Tian L."/>
            <person name="Duan Y."/>
            <person name="Cai W."/>
            <person name="Li H."/>
            <person name="Song F."/>
        </authorList>
    </citation>
    <scope>NUCLEOTIDE SEQUENCE</scope>
    <source>
        <strain evidence="5">Cailab_2023a</strain>
    </source>
</reference>
<sequence>MDKIRQSWATSSDSAAQSISEKIRTCWRRIWTGSGPEKDAYEPTIKIRTNPSGRILKPDRSIMVGPHEPEYFTDHERRGRVYIFNHASFKKYSKRDGSNEDVLNLKDALPKLGFRAEDITSFDNFTLDQIEEKLEEISQDDHSNCDMMVVFVLTHGEQDGKLHAYDREYTVNEIWEHFTADRCKSLVGKPKIFFIIACRGNKMDKGETIQVQTRKMSVTEIDAVRCQKTVSYTIPVWADFLTIYSTMEGYYSYRNPAEGTWYIQALCQEIKNFKQPNMHFLDFLTRVTRKVATSYQTMFDDPRLNNKKQCPFITSSLTKVINLKLMKTATDSVSEKERPKSYN</sequence>